<evidence type="ECO:0000313" key="3">
    <source>
        <dbReference type="Proteomes" id="UP000183997"/>
    </source>
</evidence>
<dbReference type="STRING" id="1121421.SAMN02745123_00347"/>
<dbReference type="EMBL" id="FRAR01000005">
    <property type="protein sequence ID" value="SHK00793.1"/>
    <property type="molecule type" value="Genomic_DNA"/>
</dbReference>
<gene>
    <name evidence="2" type="ORF">SAMN02745123_00347</name>
</gene>
<feature type="transmembrane region" description="Helical" evidence="1">
    <location>
        <begin position="123"/>
        <end position="144"/>
    </location>
</feature>
<feature type="transmembrane region" description="Helical" evidence="1">
    <location>
        <begin position="94"/>
        <end position="116"/>
    </location>
</feature>
<proteinExistence type="predicted"/>
<feature type="transmembrane region" description="Helical" evidence="1">
    <location>
        <begin position="62"/>
        <end position="82"/>
    </location>
</feature>
<keyword evidence="1" id="KW-0812">Transmembrane</keyword>
<reference evidence="3" key="1">
    <citation type="submission" date="2016-11" db="EMBL/GenBank/DDBJ databases">
        <authorList>
            <person name="Varghese N."/>
            <person name="Submissions S."/>
        </authorList>
    </citation>
    <scope>NUCLEOTIDE SEQUENCE [LARGE SCALE GENOMIC DNA]</scope>
    <source>
        <strain evidence="3">DSM 10349</strain>
    </source>
</reference>
<evidence type="ECO:0000313" key="2">
    <source>
        <dbReference type="EMBL" id="SHK00793.1"/>
    </source>
</evidence>
<name>A0A1M6NYM6_9FIRM</name>
<protein>
    <submittedName>
        <fullName evidence="2">Uncharacterized protein</fullName>
    </submittedName>
</protein>
<feature type="transmembrane region" description="Helical" evidence="1">
    <location>
        <begin position="29"/>
        <end position="50"/>
    </location>
</feature>
<dbReference type="Proteomes" id="UP000183997">
    <property type="component" value="Unassembled WGS sequence"/>
</dbReference>
<dbReference type="AlphaFoldDB" id="A0A1M6NYM6"/>
<organism evidence="2 3">
    <name type="scientific">Desulforamulus aeronauticus DSM 10349</name>
    <dbReference type="NCBI Taxonomy" id="1121421"/>
    <lineage>
        <taxon>Bacteria</taxon>
        <taxon>Bacillati</taxon>
        <taxon>Bacillota</taxon>
        <taxon>Clostridia</taxon>
        <taxon>Eubacteriales</taxon>
        <taxon>Peptococcaceae</taxon>
        <taxon>Desulforamulus</taxon>
    </lineage>
</organism>
<dbReference type="OrthoDB" id="4418at1562"/>
<keyword evidence="3" id="KW-1185">Reference proteome</keyword>
<dbReference type="RefSeq" id="WP_072910559.1">
    <property type="nucleotide sequence ID" value="NZ_FRAR01000005.1"/>
</dbReference>
<keyword evidence="1" id="KW-0472">Membrane</keyword>
<keyword evidence="1" id="KW-1133">Transmembrane helix</keyword>
<sequence length="153" mass="17740">MGWIVFFFAAWLLALLLVPIKEWRKLWPAGIVGLILLYLIDILLIKLGAISYRTDHTLLYKLVGLPTFYWTSAFPAAMILVYHYPSQNWQRVLYILFTAGLFLGLEIIMGWLGYFYPRQWSSVIAYCLDVGGFLVVISLSRWVLALMMNIKNQ</sequence>
<accession>A0A1M6NYM6</accession>
<evidence type="ECO:0000256" key="1">
    <source>
        <dbReference type="SAM" id="Phobius"/>
    </source>
</evidence>